<keyword evidence="3" id="KW-0966">Cell projection</keyword>
<dbReference type="InterPro" id="IPR009875">
    <property type="entry name" value="PilZ_domain"/>
</dbReference>
<evidence type="ECO:0000313" key="3">
    <source>
        <dbReference type="EMBL" id="MFD2661990.1"/>
    </source>
</evidence>
<evidence type="ECO:0000259" key="1">
    <source>
        <dbReference type="Pfam" id="PF07238"/>
    </source>
</evidence>
<evidence type="ECO:0000313" key="4">
    <source>
        <dbReference type="Proteomes" id="UP001597493"/>
    </source>
</evidence>
<feature type="domain" description="Type III secretion system flagellar brake protein YcgR PilZN" evidence="2">
    <location>
        <begin position="4"/>
        <end position="92"/>
    </location>
</feature>
<dbReference type="Pfam" id="PF12945">
    <property type="entry name" value="PilZNR"/>
    <property type="match status" value="1"/>
</dbReference>
<dbReference type="RefSeq" id="WP_379275630.1">
    <property type="nucleotide sequence ID" value="NZ_JBHUGT010000029.1"/>
</dbReference>
<dbReference type="InterPro" id="IPR009926">
    <property type="entry name" value="T3SS_YcgR_PilZN"/>
</dbReference>
<accession>A0ABW5R0S5</accession>
<dbReference type="Pfam" id="PF07238">
    <property type="entry name" value="PilZ"/>
    <property type="match status" value="1"/>
</dbReference>
<evidence type="ECO:0000259" key="2">
    <source>
        <dbReference type="Pfam" id="PF12945"/>
    </source>
</evidence>
<proteinExistence type="predicted"/>
<reference evidence="4" key="1">
    <citation type="journal article" date="2019" name="Int. J. Syst. Evol. Microbiol.">
        <title>The Global Catalogue of Microorganisms (GCM) 10K type strain sequencing project: providing services to taxonomists for standard genome sequencing and annotation.</title>
        <authorList>
            <consortium name="The Broad Institute Genomics Platform"/>
            <consortium name="The Broad Institute Genome Sequencing Center for Infectious Disease"/>
            <person name="Wu L."/>
            <person name="Ma J."/>
        </authorList>
    </citation>
    <scope>NUCLEOTIDE SEQUENCE [LARGE SCALE GENOMIC DNA]</scope>
    <source>
        <strain evidence="4">TISTR 1827</strain>
    </source>
</reference>
<sequence length="215" mass="24834">MPTVNQMLYLRVAASNPEESEKEYKARIADAEGDTLLIETPIHEPTGRLKKLLLGDELSIYYINETGIKHFFDSHVLGFRDDQVRLVKIRKPDPERITKVQRRNFLRVPAELELAVLTENRERFIAVTDDVGGGVSFLCDSKRDIQVGQRLDCWILLNYKNGAVDHAPFASEVVRIVEMGAGRKQVMSKFTTISDSDRQKIIRYCFERQFDFRNR</sequence>
<dbReference type="Gene3D" id="2.40.10.220">
    <property type="entry name" value="predicted glycosyltransferase like domains"/>
    <property type="match status" value="1"/>
</dbReference>
<keyword evidence="3" id="KW-0282">Flagellum</keyword>
<keyword evidence="3" id="KW-0969">Cilium</keyword>
<dbReference type="EMBL" id="JBHUMY010000020">
    <property type="protein sequence ID" value="MFD2661990.1"/>
    <property type="molecule type" value="Genomic_DNA"/>
</dbReference>
<dbReference type="Proteomes" id="UP001597493">
    <property type="component" value="Unassembled WGS sequence"/>
</dbReference>
<name>A0ABW5R0S5_9BACL</name>
<feature type="domain" description="PilZ" evidence="1">
    <location>
        <begin position="101"/>
        <end position="207"/>
    </location>
</feature>
<gene>
    <name evidence="3" type="ORF">ACFSW5_17175</name>
</gene>
<protein>
    <submittedName>
        <fullName evidence="3">Flagellar brake protein</fullName>
    </submittedName>
</protein>
<keyword evidence="4" id="KW-1185">Reference proteome</keyword>
<comment type="caution">
    <text evidence="3">The sequence shown here is derived from an EMBL/GenBank/DDBJ whole genome shotgun (WGS) entry which is preliminary data.</text>
</comment>
<organism evidence="3 4">
    <name type="scientific">Paenibacillus thailandensis</name>
    <dbReference type="NCBI Taxonomy" id="393250"/>
    <lineage>
        <taxon>Bacteria</taxon>
        <taxon>Bacillati</taxon>
        <taxon>Bacillota</taxon>
        <taxon>Bacilli</taxon>
        <taxon>Bacillales</taxon>
        <taxon>Paenibacillaceae</taxon>
        <taxon>Paenibacillus</taxon>
    </lineage>
</organism>